<dbReference type="AlphaFoldDB" id="A0A6M3KZY8"/>
<sequence>MNTNGPSYILTSKSIHSIKQNKLSLVADDMAKHGVPHDVTYSVLLARGIGKWLSVRRDLIKLKGIWLSRLKAALMAQYTERGMAWMLHWIGGRRYHEALMGVAYWKGYRRAVEECRKDIRVLCHSPRWQVPDNDNRATKWFDELSYAAWLDDWSHSIKAELRRNRRVDGWNERRAAMVLSPFGHSNP</sequence>
<accession>A0A6M3KZY8</accession>
<proteinExistence type="predicted"/>
<protein>
    <submittedName>
        <fullName evidence="1">Uncharacterized protein</fullName>
    </submittedName>
</protein>
<reference evidence="1" key="1">
    <citation type="submission" date="2020-03" db="EMBL/GenBank/DDBJ databases">
        <title>The deep terrestrial virosphere.</title>
        <authorList>
            <person name="Holmfeldt K."/>
            <person name="Nilsson E."/>
            <person name="Simone D."/>
            <person name="Lopez-Fernandez M."/>
            <person name="Wu X."/>
            <person name="de Brujin I."/>
            <person name="Lundin D."/>
            <person name="Andersson A."/>
            <person name="Bertilsson S."/>
            <person name="Dopson M."/>
        </authorList>
    </citation>
    <scope>NUCLEOTIDE SEQUENCE</scope>
    <source>
        <strain evidence="1">MM415B03145</strain>
    </source>
</reference>
<evidence type="ECO:0000313" key="1">
    <source>
        <dbReference type="EMBL" id="QJA86668.1"/>
    </source>
</evidence>
<name>A0A6M3KZY8_9ZZZZ</name>
<dbReference type="EMBL" id="MT142651">
    <property type="protein sequence ID" value="QJA86668.1"/>
    <property type="molecule type" value="Genomic_DNA"/>
</dbReference>
<gene>
    <name evidence="1" type="ORF">MM415B03145_0012</name>
</gene>
<organism evidence="1">
    <name type="scientific">viral metagenome</name>
    <dbReference type="NCBI Taxonomy" id="1070528"/>
    <lineage>
        <taxon>unclassified sequences</taxon>
        <taxon>metagenomes</taxon>
        <taxon>organismal metagenomes</taxon>
    </lineage>
</organism>